<feature type="compositionally biased region" description="Low complexity" evidence="1">
    <location>
        <begin position="71"/>
        <end position="94"/>
    </location>
</feature>
<name>A0A6J4U7I1_9ACTN</name>
<keyword evidence="2" id="KW-0378">Hydrolase</keyword>
<gene>
    <name evidence="2" type="ORF">AVDCRST_MAG79-1980</name>
</gene>
<feature type="non-terminal residue" evidence="2">
    <location>
        <position position="145"/>
    </location>
</feature>
<dbReference type="GO" id="GO:0004081">
    <property type="term" value="F:bis(5'-nucleosyl)-tetraphosphatase (asymmetrical) activity"/>
    <property type="evidence" value="ECO:0007669"/>
    <property type="project" value="UniProtKB-EC"/>
</dbReference>
<dbReference type="EMBL" id="CADCWC010000298">
    <property type="protein sequence ID" value="CAA9542470.1"/>
    <property type="molecule type" value="Genomic_DNA"/>
</dbReference>
<sequence length="145" mass="15368">CGSTRRAAWSCGACGAAPGWRPSVPPAARRATGRCRRDSSIRARSRSRRRSGRSSRRRACACGRSGRRRSSTSATSTRATGTGSSSSCRSGACGPSAAAWARSRRAWRSRSRRCGGCRSTRPRGFWPTVASRASSPACARSSRAA</sequence>
<dbReference type="EC" id="3.6.1.17" evidence="2"/>
<feature type="compositionally biased region" description="Basic residues" evidence="1">
    <location>
        <begin position="43"/>
        <end position="70"/>
    </location>
</feature>
<organism evidence="2">
    <name type="scientific">uncultured Thermoleophilia bacterium</name>
    <dbReference type="NCBI Taxonomy" id="1497501"/>
    <lineage>
        <taxon>Bacteria</taxon>
        <taxon>Bacillati</taxon>
        <taxon>Actinomycetota</taxon>
        <taxon>Thermoleophilia</taxon>
        <taxon>environmental samples</taxon>
    </lineage>
</organism>
<feature type="region of interest" description="Disordered" evidence="1">
    <location>
        <begin position="17"/>
        <end position="94"/>
    </location>
</feature>
<protein>
    <submittedName>
        <fullName evidence="2">Diadenosine hexaphosphate (Ap6A) hydrolase Bis(5'-nucleosyl)-tetraphosphatase (Ap4A) (Asymmetrical)</fullName>
        <ecNumber evidence="2">3.6.1.17</ecNumber>
    </submittedName>
</protein>
<proteinExistence type="predicted"/>
<reference evidence="2" key="1">
    <citation type="submission" date="2020-02" db="EMBL/GenBank/DDBJ databases">
        <authorList>
            <person name="Meier V. D."/>
        </authorList>
    </citation>
    <scope>NUCLEOTIDE SEQUENCE</scope>
    <source>
        <strain evidence="2">AVDCRST_MAG79</strain>
    </source>
</reference>
<dbReference type="AlphaFoldDB" id="A0A6J4U7I1"/>
<evidence type="ECO:0000313" key="2">
    <source>
        <dbReference type="EMBL" id="CAA9542470.1"/>
    </source>
</evidence>
<feature type="region of interest" description="Disordered" evidence="1">
    <location>
        <begin position="111"/>
        <end position="145"/>
    </location>
</feature>
<feature type="non-terminal residue" evidence="2">
    <location>
        <position position="1"/>
    </location>
</feature>
<evidence type="ECO:0000256" key="1">
    <source>
        <dbReference type="SAM" id="MobiDB-lite"/>
    </source>
</evidence>
<feature type="compositionally biased region" description="Low complexity" evidence="1">
    <location>
        <begin position="116"/>
        <end position="145"/>
    </location>
</feature>
<accession>A0A6J4U7I1</accession>